<protein>
    <submittedName>
        <fullName evidence="1">Uncharacterized protein</fullName>
    </submittedName>
</protein>
<gene>
    <name evidence="1" type="ORF">M9H77_01405</name>
</gene>
<sequence>MNNPNSDDGKRESSSFEASIDDMNPRNLIRHNIRNSLEEERMPCTVDLSMLIKLEFLLNTRYVAFSGYSVGHYQRALLGERKVAWICLICAMLLFALKILLLGSKERTKDFTLASRNTVIEAVGFGHHLILLFRMIICSGSFTHYLLKIYIKFDCRSILQLSSEYFSTISITIALDGLSKRKNFSDFNEILCFERELKRIYKRLGMKFKMSQSVRSRIGGNSSITGAFPALSVETQSSSVHRMGNEIFQP</sequence>
<dbReference type="EMBL" id="CM044701">
    <property type="protein sequence ID" value="KAI5680178.1"/>
    <property type="molecule type" value="Genomic_DNA"/>
</dbReference>
<comment type="caution">
    <text evidence="1">The sequence shown here is derived from an EMBL/GenBank/DDBJ whole genome shotgun (WGS) entry which is preliminary data.</text>
</comment>
<evidence type="ECO:0000313" key="2">
    <source>
        <dbReference type="Proteomes" id="UP001060085"/>
    </source>
</evidence>
<evidence type="ECO:0000313" key="1">
    <source>
        <dbReference type="EMBL" id="KAI5680178.1"/>
    </source>
</evidence>
<reference evidence="2" key="1">
    <citation type="journal article" date="2023" name="Nat. Plants">
        <title>Single-cell RNA sequencing provides a high-resolution roadmap for understanding the multicellular compartmentation of specialized metabolism.</title>
        <authorList>
            <person name="Sun S."/>
            <person name="Shen X."/>
            <person name="Li Y."/>
            <person name="Li Y."/>
            <person name="Wang S."/>
            <person name="Li R."/>
            <person name="Zhang H."/>
            <person name="Shen G."/>
            <person name="Guo B."/>
            <person name="Wei J."/>
            <person name="Xu J."/>
            <person name="St-Pierre B."/>
            <person name="Chen S."/>
            <person name="Sun C."/>
        </authorList>
    </citation>
    <scope>NUCLEOTIDE SEQUENCE [LARGE SCALE GENOMIC DNA]</scope>
</reference>
<dbReference type="Proteomes" id="UP001060085">
    <property type="component" value="Linkage Group LG01"/>
</dbReference>
<organism evidence="1 2">
    <name type="scientific">Catharanthus roseus</name>
    <name type="common">Madagascar periwinkle</name>
    <name type="synonym">Vinca rosea</name>
    <dbReference type="NCBI Taxonomy" id="4058"/>
    <lineage>
        <taxon>Eukaryota</taxon>
        <taxon>Viridiplantae</taxon>
        <taxon>Streptophyta</taxon>
        <taxon>Embryophyta</taxon>
        <taxon>Tracheophyta</taxon>
        <taxon>Spermatophyta</taxon>
        <taxon>Magnoliopsida</taxon>
        <taxon>eudicotyledons</taxon>
        <taxon>Gunneridae</taxon>
        <taxon>Pentapetalae</taxon>
        <taxon>asterids</taxon>
        <taxon>lamiids</taxon>
        <taxon>Gentianales</taxon>
        <taxon>Apocynaceae</taxon>
        <taxon>Rauvolfioideae</taxon>
        <taxon>Vinceae</taxon>
        <taxon>Catharanthinae</taxon>
        <taxon>Catharanthus</taxon>
    </lineage>
</organism>
<name>A0ACC0C5W4_CATRO</name>
<keyword evidence="2" id="KW-1185">Reference proteome</keyword>
<proteinExistence type="predicted"/>
<accession>A0ACC0C5W4</accession>